<reference evidence="1 2" key="1">
    <citation type="submission" date="2021-06" db="EMBL/GenBank/DDBJ databases">
        <title>Caerostris extrusa draft genome.</title>
        <authorList>
            <person name="Kono N."/>
            <person name="Arakawa K."/>
        </authorList>
    </citation>
    <scope>NUCLEOTIDE SEQUENCE [LARGE SCALE GENOMIC DNA]</scope>
</reference>
<keyword evidence="2" id="KW-1185">Reference proteome</keyword>
<comment type="caution">
    <text evidence="1">The sequence shown here is derived from an EMBL/GenBank/DDBJ whole genome shotgun (WGS) entry which is preliminary data.</text>
</comment>
<proteinExistence type="predicted"/>
<dbReference type="AlphaFoldDB" id="A0AAV4XMG2"/>
<dbReference type="EMBL" id="BPLR01017936">
    <property type="protein sequence ID" value="GIY95573.1"/>
    <property type="molecule type" value="Genomic_DNA"/>
</dbReference>
<evidence type="ECO:0000313" key="1">
    <source>
        <dbReference type="EMBL" id="GIY95573.1"/>
    </source>
</evidence>
<accession>A0AAV4XMG2</accession>
<gene>
    <name evidence="1" type="ORF">CEXT_738511</name>
</gene>
<dbReference type="Proteomes" id="UP001054945">
    <property type="component" value="Unassembled WGS sequence"/>
</dbReference>
<organism evidence="1 2">
    <name type="scientific">Caerostris extrusa</name>
    <name type="common">Bark spider</name>
    <name type="synonym">Caerostris bankana</name>
    <dbReference type="NCBI Taxonomy" id="172846"/>
    <lineage>
        <taxon>Eukaryota</taxon>
        <taxon>Metazoa</taxon>
        <taxon>Ecdysozoa</taxon>
        <taxon>Arthropoda</taxon>
        <taxon>Chelicerata</taxon>
        <taxon>Arachnida</taxon>
        <taxon>Araneae</taxon>
        <taxon>Araneomorphae</taxon>
        <taxon>Entelegynae</taxon>
        <taxon>Araneoidea</taxon>
        <taxon>Araneidae</taxon>
        <taxon>Caerostris</taxon>
    </lineage>
</organism>
<evidence type="ECO:0000313" key="2">
    <source>
        <dbReference type="Proteomes" id="UP001054945"/>
    </source>
</evidence>
<sequence>MANLNPVALLDALHSSLYRFLNGYRENRHHLVTPSALRDSLKTRSLLKYGIDHHSFRPWAFGDTRPLRQQENCSAIPDHFTPTTSKSTGVLSRASLAERFPVSAAPLTEHLPVLEHPSFVGAPQMLNMIQDKHHPPHIPQQ</sequence>
<protein>
    <submittedName>
        <fullName evidence="1">Uncharacterized protein</fullName>
    </submittedName>
</protein>
<name>A0AAV4XMG2_CAEEX</name>